<reference evidence="4" key="1">
    <citation type="journal article" date="2019" name="Int. J. Syst. Evol. Microbiol.">
        <title>The Global Catalogue of Microorganisms (GCM) 10K type strain sequencing project: providing services to taxonomists for standard genome sequencing and annotation.</title>
        <authorList>
            <consortium name="The Broad Institute Genomics Platform"/>
            <consortium name="The Broad Institute Genome Sequencing Center for Infectious Disease"/>
            <person name="Wu L."/>
            <person name="Ma J."/>
        </authorList>
    </citation>
    <scope>NUCLEOTIDE SEQUENCE [LARGE SCALE GENOMIC DNA]</scope>
    <source>
        <strain evidence="4">CGMCC 1.12923</strain>
    </source>
</reference>
<protein>
    <recommendedName>
        <fullName evidence="2">Ice-binding protein C-terminal domain-containing protein</fullName>
    </recommendedName>
</protein>
<proteinExistence type="predicted"/>
<dbReference type="Gene3D" id="2.60.120.260">
    <property type="entry name" value="Galactose-binding domain-like"/>
    <property type="match status" value="1"/>
</dbReference>
<name>A0ABQ1RSJ3_9ALTE</name>
<comment type="caution">
    <text evidence="3">The sequence shown here is derived from an EMBL/GenBank/DDBJ whole genome shotgun (WGS) entry which is preliminary data.</text>
</comment>
<feature type="signal peptide" evidence="1">
    <location>
        <begin position="1"/>
        <end position="23"/>
    </location>
</feature>
<dbReference type="RefSeq" id="WP_099036041.1">
    <property type="nucleotide sequence ID" value="NZ_BMGJ01000018.1"/>
</dbReference>
<dbReference type="Pfam" id="PF07589">
    <property type="entry name" value="PEP-CTERM"/>
    <property type="match status" value="1"/>
</dbReference>
<keyword evidence="1" id="KW-0732">Signal</keyword>
<accession>A0ABQ1RSJ3</accession>
<sequence length="241" mass="25475">MGKLNLLKTLVAAIGLTATATQASLLTNSSFEEDASGYTELFADSTGNNSWAVYDGLNGWTAGAAGVELQQSGLQGNMNAFDGNTYVELDTHFDYDAPTDSNSSIYQTLSGLTVGAEYELSFAYASRTDLADDNGIEVFWSDAVATLFDNSILSIDYTVDNLLNWTMITTTLVASSEDMTLGFKAFGDTSWTFDGKTNPDSNGKGGFLDAVSVTAVDVPEPASLGIIALGLLGMGALRRRA</sequence>
<dbReference type="InterPro" id="IPR013424">
    <property type="entry name" value="Ice-binding_C"/>
</dbReference>
<dbReference type="EMBL" id="BMGJ01000018">
    <property type="protein sequence ID" value="GGD76719.1"/>
    <property type="molecule type" value="Genomic_DNA"/>
</dbReference>
<feature type="chain" id="PRO_5045755741" description="Ice-binding protein C-terminal domain-containing protein" evidence="1">
    <location>
        <begin position="24"/>
        <end position="241"/>
    </location>
</feature>
<feature type="domain" description="Ice-binding protein C-terminal" evidence="2">
    <location>
        <begin position="217"/>
        <end position="240"/>
    </location>
</feature>
<keyword evidence="4" id="KW-1185">Reference proteome</keyword>
<evidence type="ECO:0000313" key="4">
    <source>
        <dbReference type="Proteomes" id="UP000614272"/>
    </source>
</evidence>
<evidence type="ECO:0000256" key="1">
    <source>
        <dbReference type="SAM" id="SignalP"/>
    </source>
</evidence>
<evidence type="ECO:0000259" key="2">
    <source>
        <dbReference type="Pfam" id="PF07589"/>
    </source>
</evidence>
<dbReference type="NCBIfam" id="TIGR02595">
    <property type="entry name" value="PEP_CTERM"/>
    <property type="match status" value="1"/>
</dbReference>
<organism evidence="3 4">
    <name type="scientific">Lacimicrobium alkaliphilum</name>
    <dbReference type="NCBI Taxonomy" id="1526571"/>
    <lineage>
        <taxon>Bacteria</taxon>
        <taxon>Pseudomonadati</taxon>
        <taxon>Pseudomonadota</taxon>
        <taxon>Gammaproteobacteria</taxon>
        <taxon>Alteromonadales</taxon>
        <taxon>Alteromonadaceae</taxon>
        <taxon>Lacimicrobium</taxon>
    </lineage>
</organism>
<evidence type="ECO:0000313" key="3">
    <source>
        <dbReference type="EMBL" id="GGD76719.1"/>
    </source>
</evidence>
<gene>
    <name evidence="3" type="ORF">GCM10011357_34700</name>
</gene>
<dbReference type="Proteomes" id="UP000614272">
    <property type="component" value="Unassembled WGS sequence"/>
</dbReference>